<protein>
    <submittedName>
        <fullName evidence="1">Uncharacterized protein</fullName>
    </submittedName>
</protein>
<organism evidence="1 2">
    <name type="scientific">Diphasiastrum complanatum</name>
    <name type="common">Issler's clubmoss</name>
    <name type="synonym">Lycopodium complanatum</name>
    <dbReference type="NCBI Taxonomy" id="34168"/>
    <lineage>
        <taxon>Eukaryota</taxon>
        <taxon>Viridiplantae</taxon>
        <taxon>Streptophyta</taxon>
        <taxon>Embryophyta</taxon>
        <taxon>Tracheophyta</taxon>
        <taxon>Lycopodiopsida</taxon>
        <taxon>Lycopodiales</taxon>
        <taxon>Lycopodiaceae</taxon>
        <taxon>Lycopodioideae</taxon>
        <taxon>Diphasiastrum</taxon>
    </lineage>
</organism>
<proteinExistence type="predicted"/>
<reference evidence="2" key="1">
    <citation type="journal article" date="2024" name="Proc. Natl. Acad. Sci. U.S.A.">
        <title>Extraordinary preservation of gene collinearity over three hundred million years revealed in homosporous lycophytes.</title>
        <authorList>
            <person name="Li C."/>
            <person name="Wickell D."/>
            <person name="Kuo L.Y."/>
            <person name="Chen X."/>
            <person name="Nie B."/>
            <person name="Liao X."/>
            <person name="Peng D."/>
            <person name="Ji J."/>
            <person name="Jenkins J."/>
            <person name="Williams M."/>
            <person name="Shu S."/>
            <person name="Plott C."/>
            <person name="Barry K."/>
            <person name="Rajasekar S."/>
            <person name="Grimwood J."/>
            <person name="Han X."/>
            <person name="Sun S."/>
            <person name="Hou Z."/>
            <person name="He W."/>
            <person name="Dai G."/>
            <person name="Sun C."/>
            <person name="Schmutz J."/>
            <person name="Leebens-Mack J.H."/>
            <person name="Li F.W."/>
            <person name="Wang L."/>
        </authorList>
    </citation>
    <scope>NUCLEOTIDE SEQUENCE [LARGE SCALE GENOMIC DNA]</scope>
    <source>
        <strain evidence="2">cv. PW_Plant_1</strain>
    </source>
</reference>
<gene>
    <name evidence="1" type="ORF">O6H91_01G030700</name>
</gene>
<dbReference type="EMBL" id="CM055092">
    <property type="protein sequence ID" value="KAJ7568387.1"/>
    <property type="molecule type" value="Genomic_DNA"/>
</dbReference>
<comment type="caution">
    <text evidence="1">The sequence shown here is derived from an EMBL/GenBank/DDBJ whole genome shotgun (WGS) entry which is preliminary data.</text>
</comment>
<evidence type="ECO:0000313" key="1">
    <source>
        <dbReference type="EMBL" id="KAJ7568387.1"/>
    </source>
</evidence>
<name>A0ACC2EPG4_DIPCM</name>
<evidence type="ECO:0000313" key="2">
    <source>
        <dbReference type="Proteomes" id="UP001162992"/>
    </source>
</evidence>
<accession>A0ACC2EPG4</accession>
<keyword evidence="2" id="KW-1185">Reference proteome</keyword>
<sequence>MLRIMSFVYFVAFSNLLTGFRCACLVPQSWLLRAQLHMIVAFCCTDLTEAHDCCIYDRDISHEQIQFADLCHLSQQYVKHKKS</sequence>
<dbReference type="Proteomes" id="UP001162992">
    <property type="component" value="Chromosome 1"/>
</dbReference>